<dbReference type="EMBL" id="PYGD01000001">
    <property type="protein sequence ID" value="PSK94705.1"/>
    <property type="molecule type" value="Genomic_DNA"/>
</dbReference>
<dbReference type="AlphaFoldDB" id="A0A2P8DBZ7"/>
<evidence type="ECO:0000313" key="2">
    <source>
        <dbReference type="EMBL" id="PSK94705.1"/>
    </source>
</evidence>
<sequence length="409" mass="46292">MQTLYSAEPLSLNAALLQKLQQIRQVLDGQLEIELPSLFSGLGGIILFYGYLYKCTGDEAAGARMYSLIDRMIEVTEQIEVDDSFSHGITGIAWCLQHLVNAGMLDPAYEENIRDFDELIFEAVRENMSLFRYDYFVGMIGKGRYFLERYASDKSVKSYLDQLIEILFSFRENHDQGILWQDYYGFKREHAEKRVTTLGMAHGLSSILAFLSLAQQAGVLAPERAADIQRLASYIRSCRTQTDGIDFYPYHMVNDERESEHITRMAWCHGDPGVTLSLMMAALQTGDQQLYNDTLSYGLELCTRQDQEVFALFDAGLCHGTSGLAQIFKRMHLHTGDATFLEASNYWQEETLKMGVFDEGFAGFRVHTGEVPIEWTRSQGFLVGISGIGLSLISSLYNDSGWDRALLFS</sequence>
<reference evidence="2 3" key="1">
    <citation type="submission" date="2018-03" db="EMBL/GenBank/DDBJ databases">
        <title>Genomic Encyclopedia of Type Strains, Phase III (KMG-III): the genomes of soil and plant-associated and newly described type strains.</title>
        <authorList>
            <person name="Whitman W."/>
        </authorList>
    </citation>
    <scope>NUCLEOTIDE SEQUENCE [LARGE SCALE GENOMIC DNA]</scope>
    <source>
        <strain evidence="2 3">CGMCC 1.12700</strain>
    </source>
</reference>
<keyword evidence="3" id="KW-1185">Reference proteome</keyword>
<dbReference type="PRINTS" id="PR01950">
    <property type="entry name" value="LANCSUPER"/>
</dbReference>
<feature type="binding site" evidence="1">
    <location>
        <position position="268"/>
    </location>
    <ligand>
        <name>Zn(2+)</name>
        <dbReference type="ChEBI" id="CHEBI:29105"/>
    </ligand>
</feature>
<dbReference type="Proteomes" id="UP000240572">
    <property type="component" value="Unassembled WGS sequence"/>
</dbReference>
<dbReference type="Pfam" id="PF05147">
    <property type="entry name" value="LANC_like"/>
    <property type="match status" value="1"/>
</dbReference>
<dbReference type="CDD" id="cd04793">
    <property type="entry name" value="LanC"/>
    <property type="match status" value="1"/>
</dbReference>
<dbReference type="GO" id="GO:0031179">
    <property type="term" value="P:peptide modification"/>
    <property type="evidence" value="ECO:0007669"/>
    <property type="project" value="InterPro"/>
</dbReference>
<evidence type="ECO:0000256" key="1">
    <source>
        <dbReference type="PIRSR" id="PIRSR607822-1"/>
    </source>
</evidence>
<dbReference type="GO" id="GO:0046872">
    <property type="term" value="F:metal ion binding"/>
    <property type="evidence" value="ECO:0007669"/>
    <property type="project" value="UniProtKB-KW"/>
</dbReference>
<proteinExistence type="predicted"/>
<comment type="caution">
    <text evidence="2">The sequence shown here is derived from an EMBL/GenBank/DDBJ whole genome shotgun (WGS) entry which is preliminary data.</text>
</comment>
<name>A0A2P8DBZ7_9BACT</name>
<dbReference type="PANTHER" id="PTHR12736">
    <property type="entry name" value="LANC-LIKE PROTEIN"/>
    <property type="match status" value="1"/>
</dbReference>
<dbReference type="OrthoDB" id="6313827at2"/>
<organism evidence="2 3">
    <name type="scientific">Taibaiella chishuiensis</name>
    <dbReference type="NCBI Taxonomy" id="1434707"/>
    <lineage>
        <taxon>Bacteria</taxon>
        <taxon>Pseudomonadati</taxon>
        <taxon>Bacteroidota</taxon>
        <taxon>Chitinophagia</taxon>
        <taxon>Chitinophagales</taxon>
        <taxon>Chitinophagaceae</taxon>
        <taxon>Taibaiella</taxon>
    </lineage>
</organism>
<dbReference type="InterPro" id="IPR033889">
    <property type="entry name" value="LanC"/>
</dbReference>
<dbReference type="PRINTS" id="PR01955">
    <property type="entry name" value="LANCFRANKIA"/>
</dbReference>
<feature type="binding site" evidence="1">
    <location>
        <position position="319"/>
    </location>
    <ligand>
        <name>Zn(2+)</name>
        <dbReference type="ChEBI" id="CHEBI:29105"/>
    </ligand>
</feature>
<dbReference type="GO" id="GO:0005886">
    <property type="term" value="C:plasma membrane"/>
    <property type="evidence" value="ECO:0007669"/>
    <property type="project" value="TreeGrafter"/>
</dbReference>
<dbReference type="Gene3D" id="1.50.10.20">
    <property type="match status" value="1"/>
</dbReference>
<dbReference type="SMART" id="SM01260">
    <property type="entry name" value="LANC_like"/>
    <property type="match status" value="1"/>
</dbReference>
<evidence type="ECO:0000313" key="3">
    <source>
        <dbReference type="Proteomes" id="UP000240572"/>
    </source>
</evidence>
<dbReference type="SUPFAM" id="SSF158745">
    <property type="entry name" value="LanC-like"/>
    <property type="match status" value="1"/>
</dbReference>
<dbReference type="RefSeq" id="WP_106521393.1">
    <property type="nucleotide sequence ID" value="NZ_PYGD01000001.1"/>
</dbReference>
<dbReference type="PANTHER" id="PTHR12736:SF7">
    <property type="entry name" value="LANC-LIKE PROTEIN 3"/>
    <property type="match status" value="1"/>
</dbReference>
<feature type="binding site" evidence="1">
    <location>
        <position position="318"/>
    </location>
    <ligand>
        <name>Zn(2+)</name>
        <dbReference type="ChEBI" id="CHEBI:29105"/>
    </ligand>
</feature>
<protein>
    <submittedName>
        <fullName evidence="2">Lanthionine synthetase-like protein</fullName>
    </submittedName>
</protein>
<keyword evidence="1" id="KW-0479">Metal-binding</keyword>
<accession>A0A2P8DBZ7</accession>
<keyword evidence="1" id="KW-0862">Zinc</keyword>
<dbReference type="InterPro" id="IPR007822">
    <property type="entry name" value="LANC-like"/>
</dbReference>
<gene>
    <name evidence="2" type="ORF">B0I18_101865</name>
</gene>